<comment type="caution">
    <text evidence="3">The sequence shown here is derived from an EMBL/GenBank/DDBJ whole genome shotgun (WGS) entry which is preliminary data.</text>
</comment>
<dbReference type="InterPro" id="IPR025920">
    <property type="entry name" value="Lipase_bact_N"/>
</dbReference>
<reference evidence="3 4" key="1">
    <citation type="submission" date="2020-08" db="EMBL/GenBank/DDBJ databases">
        <title>Genomic Encyclopedia of Type Strains, Phase IV (KMG-IV): sequencing the most valuable type-strain genomes for metagenomic binning, comparative biology and taxonomic classification.</title>
        <authorList>
            <person name="Goeker M."/>
        </authorList>
    </citation>
    <scope>NUCLEOTIDE SEQUENCE [LARGE SCALE GENOMIC DNA]</scope>
    <source>
        <strain evidence="3 4">DSM 26287</strain>
    </source>
</reference>
<feature type="signal peptide" evidence="1">
    <location>
        <begin position="1"/>
        <end position="19"/>
    </location>
</feature>
<evidence type="ECO:0000313" key="4">
    <source>
        <dbReference type="Proteomes" id="UP000537141"/>
    </source>
</evidence>
<dbReference type="InterPro" id="IPR029058">
    <property type="entry name" value="AB_hydrolase_fold"/>
</dbReference>
<dbReference type="Proteomes" id="UP000537141">
    <property type="component" value="Unassembled WGS sequence"/>
</dbReference>
<evidence type="ECO:0000256" key="1">
    <source>
        <dbReference type="SAM" id="SignalP"/>
    </source>
</evidence>
<dbReference type="AlphaFoldDB" id="A0A7X0NHP1"/>
<dbReference type="EMBL" id="JACHHU010000017">
    <property type="protein sequence ID" value="MBB6543654.1"/>
    <property type="molecule type" value="Genomic_DNA"/>
</dbReference>
<protein>
    <submittedName>
        <fullName evidence="3">Pla-1/cef family extracellular lipase</fullName>
    </submittedName>
</protein>
<gene>
    <name evidence="3" type="ORF">HNQ55_002175</name>
</gene>
<accession>A0A7X0NHP1</accession>
<keyword evidence="4" id="KW-1185">Reference proteome</keyword>
<organism evidence="3 4">
    <name type="scientific">Thalassotalea piscium</name>
    <dbReference type="NCBI Taxonomy" id="1230533"/>
    <lineage>
        <taxon>Bacteria</taxon>
        <taxon>Pseudomonadati</taxon>
        <taxon>Pseudomonadota</taxon>
        <taxon>Gammaproteobacteria</taxon>
        <taxon>Alteromonadales</taxon>
        <taxon>Colwelliaceae</taxon>
        <taxon>Thalassotalea</taxon>
    </lineage>
</organism>
<dbReference type="RefSeq" id="WP_246454957.1">
    <property type="nucleotide sequence ID" value="NZ_AP027362.1"/>
</dbReference>
<dbReference type="Gene3D" id="3.40.50.1820">
    <property type="entry name" value="alpha/beta hydrolase"/>
    <property type="match status" value="1"/>
</dbReference>
<dbReference type="PROSITE" id="PS51257">
    <property type="entry name" value="PROKAR_LIPOPROTEIN"/>
    <property type="match status" value="1"/>
</dbReference>
<sequence>MMKKLVLSLVIASSLGLTACENETIKDVNDKVAAGEPAVTPSARVVFDPTAGKLSVPNDLLFQGTTDGTLNLPVDDPTDESDPYVALSALDGWSTVNPFVLDIEFPAGRTLDGNSVFNSDSVRIFEAIMGGDSSDTDCASVERGFACKIVRELTYTQDFITQKSGNSIAVVPLKPLKGKTTYLVALTNSLQDSTGQAVAGSSTYELVRQDISTKPLGSAAQLGLQAIINSFENAVSGSGVDKESIIYTFAVTTQSTTDVLFTNKALMAANVQQGVFPSIAVSDTGASVADILAGKIPPSLVPLFSAANYMQGSITLPYYLGVPSASNPLAPVNQWWKSLCDSGAMLAGLAAQNPAAIPAAPISETDAKCMAISQANGLPAPGLRDLGIDTERHLTKFSPVAKPNAMMPIAVQVTTPDLAVVNGVRGSMGLPSITEPENGWPVVMLQHGITSKKEDMLPLTGVLSLYGMATVAINHPLHGEPELGGRGFDLDPTNPGDEINASTVSAIHYMNLGSLLTTRDNLRQSVSDMVGLRFGLNFLMGSDINGNPINVDSSNVHFLGHSLGAITGMSFMAIANTSLNPAIDPMFNVKSNSLAMPGVMVANFLMESGAFGDVIKANLTYAQSADFKAYVDTSYPSGASEAELVATYKGFYASLTPDQQAGLNGIFQQFAFAAQTVTDAGDPVNYLAALAATQTPTHVIEVVGNGADNLSDQVIPNTVSTAPFGGTEGAIALLGLPAISTTVQDADGVSGAVRFTAGHHGSILTPAPNSASPDAAMSAKATQEMQSQVVSFFGSNGKAIVVTDDSVVQ</sequence>
<dbReference type="SUPFAM" id="SSF53474">
    <property type="entry name" value="alpha/beta-Hydrolases"/>
    <property type="match status" value="1"/>
</dbReference>
<dbReference type="InterPro" id="IPR020009">
    <property type="entry name" value="VolA/Pla-1/cef"/>
</dbReference>
<evidence type="ECO:0000313" key="3">
    <source>
        <dbReference type="EMBL" id="MBB6543654.1"/>
    </source>
</evidence>
<name>A0A7X0NHP1_9GAMM</name>
<dbReference type="NCBIfam" id="TIGR03502">
    <property type="entry name" value="lipase_Pla1_cef"/>
    <property type="match status" value="1"/>
</dbReference>
<feature type="chain" id="PRO_5030877059" evidence="1">
    <location>
        <begin position="20"/>
        <end position="809"/>
    </location>
</feature>
<dbReference type="Pfam" id="PF12262">
    <property type="entry name" value="Lipase_bact_N"/>
    <property type="match status" value="1"/>
</dbReference>
<evidence type="ECO:0000259" key="2">
    <source>
        <dbReference type="Pfam" id="PF12262"/>
    </source>
</evidence>
<proteinExistence type="predicted"/>
<keyword evidence="1" id="KW-0732">Signal</keyword>
<feature type="domain" description="Bacterial virulence factor lipase N-terminal" evidence="2">
    <location>
        <begin position="65"/>
        <end position="275"/>
    </location>
</feature>